<name>A0ACC0NQP9_RHOML</name>
<dbReference type="Proteomes" id="UP001062846">
    <property type="component" value="Chromosome 5"/>
</dbReference>
<organism evidence="1 2">
    <name type="scientific">Rhododendron molle</name>
    <name type="common">Chinese azalea</name>
    <name type="synonym">Azalea mollis</name>
    <dbReference type="NCBI Taxonomy" id="49168"/>
    <lineage>
        <taxon>Eukaryota</taxon>
        <taxon>Viridiplantae</taxon>
        <taxon>Streptophyta</taxon>
        <taxon>Embryophyta</taxon>
        <taxon>Tracheophyta</taxon>
        <taxon>Spermatophyta</taxon>
        <taxon>Magnoliopsida</taxon>
        <taxon>eudicotyledons</taxon>
        <taxon>Gunneridae</taxon>
        <taxon>Pentapetalae</taxon>
        <taxon>asterids</taxon>
        <taxon>Ericales</taxon>
        <taxon>Ericaceae</taxon>
        <taxon>Ericoideae</taxon>
        <taxon>Rhodoreae</taxon>
        <taxon>Rhododendron</taxon>
    </lineage>
</organism>
<gene>
    <name evidence="1" type="ORF">RHMOL_Rhmol05G0186600</name>
</gene>
<reference evidence="1" key="1">
    <citation type="submission" date="2022-02" db="EMBL/GenBank/DDBJ databases">
        <title>Plant Genome Project.</title>
        <authorList>
            <person name="Zhang R.-G."/>
        </authorList>
    </citation>
    <scope>NUCLEOTIDE SEQUENCE</scope>
    <source>
        <strain evidence="1">AT1</strain>
    </source>
</reference>
<protein>
    <submittedName>
        <fullName evidence="1">Uncharacterized protein</fullName>
    </submittedName>
</protein>
<keyword evidence="2" id="KW-1185">Reference proteome</keyword>
<accession>A0ACC0NQP9</accession>
<proteinExistence type="predicted"/>
<dbReference type="EMBL" id="CM046392">
    <property type="protein sequence ID" value="KAI8555620.1"/>
    <property type="molecule type" value="Genomic_DNA"/>
</dbReference>
<comment type="caution">
    <text evidence="1">The sequence shown here is derived from an EMBL/GenBank/DDBJ whole genome shotgun (WGS) entry which is preliminary data.</text>
</comment>
<evidence type="ECO:0000313" key="1">
    <source>
        <dbReference type="EMBL" id="KAI8555620.1"/>
    </source>
</evidence>
<evidence type="ECO:0000313" key="2">
    <source>
        <dbReference type="Proteomes" id="UP001062846"/>
    </source>
</evidence>
<sequence>MSLVDYASSDAEDEAEVSKEEEIGSFQSPEDELKPTMHQNVKEMIDKMGYALKFVQVTKRVHEAYFAQLCLTKLDNEAESISFDLWPSDAINIAVRCKLNWQLRMQLGVFSVFMESDALSMIVRRSLGSDLRQEAQKKFL</sequence>